<comment type="caution">
    <text evidence="1">The sequence shown here is derived from an EMBL/GenBank/DDBJ whole genome shotgun (WGS) entry which is preliminary data.</text>
</comment>
<protein>
    <recommendedName>
        <fullName evidence="3">DUF4145 domain-containing protein</fullName>
    </recommendedName>
</protein>
<accession>A0A9X2AMW2</accession>
<evidence type="ECO:0000313" key="2">
    <source>
        <dbReference type="Proteomes" id="UP001139447"/>
    </source>
</evidence>
<organism evidence="1 2">
    <name type="scientific">Variovorax terrae</name>
    <dbReference type="NCBI Taxonomy" id="2923278"/>
    <lineage>
        <taxon>Bacteria</taxon>
        <taxon>Pseudomonadati</taxon>
        <taxon>Pseudomonadota</taxon>
        <taxon>Betaproteobacteria</taxon>
        <taxon>Burkholderiales</taxon>
        <taxon>Comamonadaceae</taxon>
        <taxon>Variovorax</taxon>
    </lineage>
</organism>
<dbReference type="RefSeq" id="WP_243306730.1">
    <property type="nucleotide sequence ID" value="NZ_JALGBI010000001.1"/>
</dbReference>
<dbReference type="EMBL" id="JALGBI010000001">
    <property type="protein sequence ID" value="MCJ0764163.1"/>
    <property type="molecule type" value="Genomic_DNA"/>
</dbReference>
<dbReference type="AlphaFoldDB" id="A0A9X2AMW2"/>
<proteinExistence type="predicted"/>
<gene>
    <name evidence="1" type="ORF">MMF98_13190</name>
</gene>
<keyword evidence="2" id="KW-1185">Reference proteome</keyword>
<name>A0A9X2AMW2_9BURK</name>
<sequence>MSVEQSVLDRAHALIERGKVIGASTPQYLDHSGRQMIQECSGWIASATNLIKVIYPDPTSSYQQMAIFALATNGEADKVGKLTAILVALLIDVKAGVVNKVADAVRAEVFDDFLDQAEHYLQGNKTAQAGVIAGVVFEDTIRKACEKRQIPQKGVELEQLISTLVKTGVLIEIKAKRARAAAGVRTKATHAQWDEFGRDDVAAAIKLTRELIDSLLI</sequence>
<evidence type="ECO:0000313" key="1">
    <source>
        <dbReference type="EMBL" id="MCJ0764163.1"/>
    </source>
</evidence>
<dbReference type="Proteomes" id="UP001139447">
    <property type="component" value="Unassembled WGS sequence"/>
</dbReference>
<reference evidence="1" key="1">
    <citation type="submission" date="2022-03" db="EMBL/GenBank/DDBJ databases">
        <authorList>
            <person name="Woo C.Y."/>
        </authorList>
    </citation>
    <scope>NUCLEOTIDE SEQUENCE</scope>
    <source>
        <strain evidence="1">CYS-02</strain>
    </source>
</reference>
<evidence type="ECO:0008006" key="3">
    <source>
        <dbReference type="Google" id="ProtNLM"/>
    </source>
</evidence>